<dbReference type="AlphaFoldDB" id="A0A261W0L4"/>
<evidence type="ECO:0000313" key="1">
    <source>
        <dbReference type="EMBL" id="OZI79906.1"/>
    </source>
</evidence>
<dbReference type="InterPro" id="IPR054438">
    <property type="entry name" value="Struct_cement_gp24/gp6"/>
</dbReference>
<evidence type="ECO:0000313" key="2">
    <source>
        <dbReference type="Proteomes" id="UP000215633"/>
    </source>
</evidence>
<keyword evidence="2" id="KW-1185">Reference proteome</keyword>
<accession>A0A261W0L4</accession>
<gene>
    <name evidence="1" type="ORF">CAL24_08325</name>
</gene>
<proteinExistence type="predicted"/>
<sequence length="150" mass="15489">MYEDYMLPAFAGMKVDSGDDRVESFPAAGDLAVGVVCGTNASGLLVAGPGTKVRGVSLHTATLPYDRYRYVEGDSVSTMTRGLVWARVTAAGTVTEDGPVKFAADGTVSDGGANTLNNAVFRSGIVTGPNGQQIARVELHNPFSVPPAAP</sequence>
<dbReference type="RefSeq" id="WP_094806366.1">
    <property type="nucleotide sequence ID" value="NZ_NEVT01000003.1"/>
</dbReference>
<protein>
    <recommendedName>
        <fullName evidence="3">DUF2190 domain-containing protein</fullName>
    </recommendedName>
</protein>
<organism evidence="1 2">
    <name type="scientific">Bordetella genomosp. 2</name>
    <dbReference type="NCBI Taxonomy" id="1983456"/>
    <lineage>
        <taxon>Bacteria</taxon>
        <taxon>Pseudomonadati</taxon>
        <taxon>Pseudomonadota</taxon>
        <taxon>Betaproteobacteria</taxon>
        <taxon>Burkholderiales</taxon>
        <taxon>Alcaligenaceae</taxon>
        <taxon>Bordetella</taxon>
    </lineage>
</organism>
<dbReference type="Proteomes" id="UP000215633">
    <property type="component" value="Unassembled WGS sequence"/>
</dbReference>
<name>A0A261W0L4_9BORD</name>
<dbReference type="Pfam" id="PF22758">
    <property type="entry name" value="Phage_cement"/>
    <property type="match status" value="1"/>
</dbReference>
<evidence type="ECO:0008006" key="3">
    <source>
        <dbReference type="Google" id="ProtNLM"/>
    </source>
</evidence>
<comment type="caution">
    <text evidence="1">The sequence shown here is derived from an EMBL/GenBank/DDBJ whole genome shotgun (WGS) entry which is preliminary data.</text>
</comment>
<reference evidence="2" key="1">
    <citation type="submission" date="2017-05" db="EMBL/GenBank/DDBJ databases">
        <title>Complete and WGS of Bordetella genogroups.</title>
        <authorList>
            <person name="Spilker T."/>
            <person name="Lipuma J."/>
        </authorList>
    </citation>
    <scope>NUCLEOTIDE SEQUENCE [LARGE SCALE GENOMIC DNA]</scope>
    <source>
        <strain evidence="2">AU8256</strain>
    </source>
</reference>
<dbReference type="EMBL" id="NEVT01000003">
    <property type="protein sequence ID" value="OZI79906.1"/>
    <property type="molecule type" value="Genomic_DNA"/>
</dbReference>